<dbReference type="OrthoDB" id="9798188at2"/>
<evidence type="ECO:0000313" key="14">
    <source>
        <dbReference type="EMBL" id="AKF06924.1"/>
    </source>
</evidence>
<dbReference type="CDD" id="cd04590">
    <property type="entry name" value="CBS_pair_CorC_HlyC_assoc"/>
    <property type="match status" value="1"/>
</dbReference>
<dbReference type="SMART" id="SM01091">
    <property type="entry name" value="CorC_HlyC"/>
    <property type="match status" value="1"/>
</dbReference>
<evidence type="ECO:0000259" key="13">
    <source>
        <dbReference type="PROSITE" id="PS51846"/>
    </source>
</evidence>
<dbReference type="PROSITE" id="PS51371">
    <property type="entry name" value="CBS"/>
    <property type="match status" value="1"/>
</dbReference>
<keyword evidence="15" id="KW-1185">Reference proteome</keyword>
<dbReference type="STRING" id="927083.DB32_004073"/>
<dbReference type="InterPro" id="IPR005170">
    <property type="entry name" value="Transptr-assoc_dom"/>
</dbReference>
<dbReference type="GO" id="GO:0005886">
    <property type="term" value="C:plasma membrane"/>
    <property type="evidence" value="ECO:0007669"/>
    <property type="project" value="UniProtKB-SubCell"/>
</dbReference>
<dbReference type="PANTHER" id="PTHR43099">
    <property type="entry name" value="UPF0053 PROTEIN YRKA"/>
    <property type="match status" value="1"/>
</dbReference>
<dbReference type="AlphaFoldDB" id="A0A0F6SFG9"/>
<dbReference type="InterPro" id="IPR051676">
    <property type="entry name" value="UPF0053_domain"/>
</dbReference>
<feature type="compositionally biased region" description="Basic and acidic residues" evidence="10">
    <location>
        <begin position="425"/>
        <end position="437"/>
    </location>
</feature>
<dbReference type="InterPro" id="IPR016169">
    <property type="entry name" value="FAD-bd_PCMH_sub2"/>
</dbReference>
<dbReference type="InterPro" id="IPR000644">
    <property type="entry name" value="CBS_dom"/>
</dbReference>
<evidence type="ECO:0000256" key="7">
    <source>
        <dbReference type="ARBA" id="ARBA00023136"/>
    </source>
</evidence>
<dbReference type="Gene3D" id="3.30.465.10">
    <property type="match status" value="1"/>
</dbReference>
<feature type="domain" description="CBS" evidence="12">
    <location>
        <begin position="281"/>
        <end position="338"/>
    </location>
</feature>
<dbReference type="FunFam" id="3.10.580.10:FF:000002">
    <property type="entry name" value="Magnesium/cobalt efflux protein CorC"/>
    <property type="match status" value="1"/>
</dbReference>
<dbReference type="Proteomes" id="UP000034883">
    <property type="component" value="Chromosome"/>
</dbReference>
<evidence type="ECO:0000256" key="4">
    <source>
        <dbReference type="ARBA" id="ARBA00022737"/>
    </source>
</evidence>
<dbReference type="InterPro" id="IPR002550">
    <property type="entry name" value="CNNM"/>
</dbReference>
<keyword evidence="3 9" id="KW-0812">Transmembrane</keyword>
<keyword evidence="6 8" id="KW-0129">CBS domain</keyword>
<dbReference type="InterPro" id="IPR044751">
    <property type="entry name" value="Ion_transp-like_CBS"/>
</dbReference>
<protein>
    <submittedName>
        <fullName evidence="14">Magnesium and cobalt efflux protein CorC</fullName>
    </submittedName>
</protein>
<gene>
    <name evidence="14" type="ORF">DB32_004073</name>
</gene>
<evidence type="ECO:0000256" key="2">
    <source>
        <dbReference type="ARBA" id="ARBA00022475"/>
    </source>
</evidence>
<proteinExistence type="predicted"/>
<feature type="chain" id="PRO_5002509564" evidence="11">
    <location>
        <begin position="20"/>
        <end position="458"/>
    </location>
</feature>
<keyword evidence="2" id="KW-1003">Cell membrane</keyword>
<comment type="subcellular location">
    <subcellularLocation>
        <location evidence="1">Cell membrane</location>
        <topology evidence="1">Multi-pass membrane protein</topology>
    </subcellularLocation>
</comment>
<dbReference type="PANTHER" id="PTHR43099:SF5">
    <property type="entry name" value="HLYC_CORC FAMILY TRANSPORTER"/>
    <property type="match status" value="1"/>
</dbReference>
<sequence>MLALLAALLCVLANAFFVAAEFALAKVRPTALQALANEGDPSAARAYAITQRLDAYLSATQLGITLASLGLGWLGEPAMERLLAPPLHALGVDEQTASGVAVTAGFMIISALHIVVGELVPKSLAIQRPEDVARHSSLLMRAFFYASYPALWVLNGTSNLVLRLMGLPAPQHAEGKLSLEELRLVIQASFDELEGKKRDLLERVLRATDRPVRAIMVPRVDMEVLSVGDGYDKWMAKVRRFGFSRYPVSQDGDPDHVIGYVYVKDLLMAGGRERPPSIASLKRDILIVPEGQTVGEVLEQFQRTKIPIALVVDEYGGTAGLVTLEDVVTEIVGDLQDEITMGIATRIHPAKDGTLIVDGTVPIDELELTDQRIPEIEGGDTVSGYVVASLGRLASPGDVIDLGRWEMIVEDVRARRVHRVRLRRKPEPSGAERESDRPSQPSSIPPPPKDRPEDDDGA</sequence>
<evidence type="ECO:0000313" key="15">
    <source>
        <dbReference type="Proteomes" id="UP000034883"/>
    </source>
</evidence>
<evidence type="ECO:0000256" key="1">
    <source>
        <dbReference type="ARBA" id="ARBA00004651"/>
    </source>
</evidence>
<dbReference type="PROSITE" id="PS51846">
    <property type="entry name" value="CNNM"/>
    <property type="match status" value="1"/>
</dbReference>
<evidence type="ECO:0000256" key="10">
    <source>
        <dbReference type="SAM" id="MobiDB-lite"/>
    </source>
</evidence>
<dbReference type="GO" id="GO:0050660">
    <property type="term" value="F:flavin adenine dinucleotide binding"/>
    <property type="evidence" value="ECO:0007669"/>
    <property type="project" value="InterPro"/>
</dbReference>
<reference evidence="14 15" key="1">
    <citation type="submission" date="2015-03" db="EMBL/GenBank/DDBJ databases">
        <title>Genome assembly of Sandaracinus amylolyticus DSM 53668.</title>
        <authorList>
            <person name="Sharma G."/>
            <person name="Subramanian S."/>
        </authorList>
    </citation>
    <scope>NUCLEOTIDE SEQUENCE [LARGE SCALE GENOMIC DNA]</scope>
    <source>
        <strain evidence="14 15">DSM 53668</strain>
    </source>
</reference>
<dbReference type="InterPro" id="IPR046342">
    <property type="entry name" value="CBS_dom_sf"/>
</dbReference>
<dbReference type="InterPro" id="IPR036318">
    <property type="entry name" value="FAD-bd_PCMH-like_sf"/>
</dbReference>
<name>A0A0F6SFG9_9BACT</name>
<dbReference type="Pfam" id="PF00571">
    <property type="entry name" value="CBS"/>
    <property type="match status" value="1"/>
</dbReference>
<accession>A0A0F6SFG9</accession>
<evidence type="ECO:0000256" key="5">
    <source>
        <dbReference type="ARBA" id="ARBA00022989"/>
    </source>
</evidence>
<organism evidence="14 15">
    <name type="scientific">Sandaracinus amylolyticus</name>
    <dbReference type="NCBI Taxonomy" id="927083"/>
    <lineage>
        <taxon>Bacteria</taxon>
        <taxon>Pseudomonadati</taxon>
        <taxon>Myxococcota</taxon>
        <taxon>Polyangia</taxon>
        <taxon>Polyangiales</taxon>
        <taxon>Sandaracinaceae</taxon>
        <taxon>Sandaracinus</taxon>
    </lineage>
</organism>
<keyword evidence="11" id="KW-0732">Signal</keyword>
<dbReference type="Gene3D" id="3.10.580.10">
    <property type="entry name" value="CBS-domain"/>
    <property type="match status" value="1"/>
</dbReference>
<dbReference type="EMBL" id="CP011125">
    <property type="protein sequence ID" value="AKF06924.1"/>
    <property type="molecule type" value="Genomic_DNA"/>
</dbReference>
<dbReference type="KEGG" id="samy:DB32_004073"/>
<keyword evidence="7 9" id="KW-0472">Membrane</keyword>
<dbReference type="Pfam" id="PF01595">
    <property type="entry name" value="CNNM"/>
    <property type="match status" value="1"/>
</dbReference>
<evidence type="ECO:0000256" key="11">
    <source>
        <dbReference type="SAM" id="SignalP"/>
    </source>
</evidence>
<dbReference type="SUPFAM" id="SSF56176">
    <property type="entry name" value="FAD-binding/transporter-associated domain-like"/>
    <property type="match status" value="1"/>
</dbReference>
<keyword evidence="4" id="KW-0677">Repeat</keyword>
<evidence type="ECO:0000256" key="3">
    <source>
        <dbReference type="ARBA" id="ARBA00022692"/>
    </source>
</evidence>
<feature type="signal peptide" evidence="11">
    <location>
        <begin position="1"/>
        <end position="19"/>
    </location>
</feature>
<dbReference type="RefSeq" id="WP_053234198.1">
    <property type="nucleotide sequence ID" value="NZ_CP011125.1"/>
</dbReference>
<evidence type="ECO:0000256" key="9">
    <source>
        <dbReference type="PROSITE-ProRule" id="PRU01193"/>
    </source>
</evidence>
<evidence type="ECO:0000259" key="12">
    <source>
        <dbReference type="PROSITE" id="PS51371"/>
    </source>
</evidence>
<dbReference type="Pfam" id="PF03471">
    <property type="entry name" value="CorC_HlyC"/>
    <property type="match status" value="1"/>
</dbReference>
<feature type="region of interest" description="Disordered" evidence="10">
    <location>
        <begin position="422"/>
        <end position="458"/>
    </location>
</feature>
<dbReference type="SUPFAM" id="SSF54631">
    <property type="entry name" value="CBS-domain pair"/>
    <property type="match status" value="1"/>
</dbReference>
<evidence type="ECO:0000256" key="6">
    <source>
        <dbReference type="ARBA" id="ARBA00023122"/>
    </source>
</evidence>
<keyword evidence="5 9" id="KW-1133">Transmembrane helix</keyword>
<evidence type="ECO:0000256" key="8">
    <source>
        <dbReference type="PROSITE-ProRule" id="PRU00703"/>
    </source>
</evidence>
<feature type="domain" description="CNNM transmembrane" evidence="13">
    <location>
        <begin position="1"/>
        <end position="202"/>
    </location>
</feature>